<evidence type="ECO:0000259" key="1">
    <source>
        <dbReference type="Pfam" id="PF13087"/>
    </source>
</evidence>
<evidence type="ECO:0000313" key="2">
    <source>
        <dbReference type="EMBL" id="PQM45819.1"/>
    </source>
</evidence>
<protein>
    <recommendedName>
        <fullName evidence="1">DNA2/NAM7 helicase-like C-terminal domain-containing protein</fullName>
    </recommendedName>
</protein>
<dbReference type="InterPro" id="IPR027417">
    <property type="entry name" value="P-loop_NTPase"/>
</dbReference>
<gene>
    <name evidence="2" type="ORF">C1Y40_04030</name>
</gene>
<dbReference type="InterPro" id="IPR047187">
    <property type="entry name" value="SF1_C_Upf1"/>
</dbReference>
<dbReference type="CDD" id="cd18808">
    <property type="entry name" value="SF1_C_Upf1"/>
    <property type="match status" value="1"/>
</dbReference>
<dbReference type="InterPro" id="IPR045055">
    <property type="entry name" value="DNA2/NAM7-like"/>
</dbReference>
<dbReference type="InterPro" id="IPR041679">
    <property type="entry name" value="DNA2/NAM7-like_C"/>
</dbReference>
<accession>A0A2S8BGS2</accession>
<dbReference type="Gene3D" id="3.40.50.300">
    <property type="entry name" value="P-loop containing nucleotide triphosphate hydrolases"/>
    <property type="match status" value="1"/>
</dbReference>
<comment type="caution">
    <text evidence="2">The sequence shown here is derived from an EMBL/GenBank/DDBJ whole genome shotgun (WGS) entry which is preliminary data.</text>
</comment>
<organism evidence="2 3">
    <name type="scientific">Mycobacterium talmoniae</name>
    <dbReference type="NCBI Taxonomy" id="1858794"/>
    <lineage>
        <taxon>Bacteria</taxon>
        <taxon>Bacillati</taxon>
        <taxon>Actinomycetota</taxon>
        <taxon>Actinomycetes</taxon>
        <taxon>Mycobacteriales</taxon>
        <taxon>Mycobacteriaceae</taxon>
        <taxon>Mycobacterium</taxon>
    </lineage>
</organism>
<name>A0A2S8BGS2_9MYCO</name>
<dbReference type="SUPFAM" id="SSF52540">
    <property type="entry name" value="P-loop containing nucleoside triphosphate hydrolases"/>
    <property type="match status" value="1"/>
</dbReference>
<dbReference type="EMBL" id="PPEA01000584">
    <property type="protein sequence ID" value="PQM45819.1"/>
    <property type="molecule type" value="Genomic_DNA"/>
</dbReference>
<feature type="domain" description="DNA2/NAM7 helicase-like C-terminal" evidence="1">
    <location>
        <begin position="4"/>
        <end position="189"/>
    </location>
</feature>
<dbReference type="Pfam" id="PF13087">
    <property type="entry name" value="AAA_12"/>
    <property type="match status" value="1"/>
</dbReference>
<evidence type="ECO:0000313" key="3">
    <source>
        <dbReference type="Proteomes" id="UP000238296"/>
    </source>
</evidence>
<dbReference type="Proteomes" id="UP000238296">
    <property type="component" value="Unassembled WGS sequence"/>
</dbReference>
<sequence length="233" mass="25724">MPRQWLSWHYRSQDESLIAFSNRHYYEGRLASFPAPLAAAPSVGAGHGVSLIRVDGVFERSGRGKTLRTNRVEADRIVADIRRRFDASPDAAPSLGVVTFNLQQRDLIENLLRDAGDDRLLQALDEPDGLFVKNLENVQGDERDTILFSVAFSANDKGVVPLNFGPLSKPGGERRLNVAITRARREVVLYASFDPQQLRAEETTQVGTKHLKAYLEMAARGVDAINGDGAGRP</sequence>
<dbReference type="PANTHER" id="PTHR10887">
    <property type="entry name" value="DNA2/NAM7 HELICASE FAMILY"/>
    <property type="match status" value="1"/>
</dbReference>
<proteinExistence type="predicted"/>
<reference evidence="2 3" key="1">
    <citation type="journal article" date="2017" name="Int. J. Syst. Evol. Microbiol.">
        <title>Mycobacterium talmoniae sp. nov., a slowly growing mycobacterium isolated from human respiratory samples.</title>
        <authorList>
            <person name="Davidson R.M."/>
            <person name="DeGroote M.A."/>
            <person name="Marola J.L."/>
            <person name="Buss S."/>
            <person name="Jones V."/>
            <person name="McNeil M.R."/>
            <person name="Freifeld A.G."/>
            <person name="Elaine Epperson L."/>
            <person name="Hasan N.A."/>
            <person name="Jackson M."/>
            <person name="Iwen P.C."/>
            <person name="Salfinger M."/>
            <person name="Strong M."/>
        </authorList>
    </citation>
    <scope>NUCLEOTIDE SEQUENCE [LARGE SCALE GENOMIC DNA]</scope>
    <source>
        <strain evidence="2 3">ATCC BAA-2683</strain>
    </source>
</reference>
<dbReference type="AlphaFoldDB" id="A0A2S8BGS2"/>